<evidence type="ECO:0000256" key="1">
    <source>
        <dbReference type="ARBA" id="ARBA00004167"/>
    </source>
</evidence>
<evidence type="ECO:0000256" key="8">
    <source>
        <dbReference type="SAM" id="Coils"/>
    </source>
</evidence>
<feature type="compositionally biased region" description="Basic and acidic residues" evidence="9">
    <location>
        <begin position="335"/>
        <end position="345"/>
    </location>
</feature>
<evidence type="ECO:0000256" key="7">
    <source>
        <dbReference type="ARBA" id="ARBA00023136"/>
    </source>
</evidence>
<dbReference type="PANTHER" id="PTHR15352:SF4">
    <property type="entry name" value="LYMPHOID-RESTRICTED MEMBRANE PROTEIN-LIKE ISOFORM X1"/>
    <property type="match status" value="1"/>
</dbReference>
<dbReference type="GO" id="GO:0005737">
    <property type="term" value="C:cytoplasm"/>
    <property type="evidence" value="ECO:0007669"/>
    <property type="project" value="UniProtKB-SubCell"/>
</dbReference>
<dbReference type="OrthoDB" id="10062605at2759"/>
<evidence type="ECO:0000256" key="5">
    <source>
        <dbReference type="ARBA" id="ARBA00022989"/>
    </source>
</evidence>
<gene>
    <name evidence="11" type="ORF">MATL_G00071810</name>
</gene>
<feature type="coiled-coil region" evidence="8">
    <location>
        <begin position="91"/>
        <end position="118"/>
    </location>
</feature>
<protein>
    <recommendedName>
        <fullName evidence="13">Lymphoid-restricted membrane protein-like</fullName>
    </recommendedName>
</protein>
<evidence type="ECO:0000313" key="12">
    <source>
        <dbReference type="Proteomes" id="UP001046870"/>
    </source>
</evidence>
<comment type="caution">
    <text evidence="11">The sequence shown here is derived from an EMBL/GenBank/DDBJ whole genome shotgun (WGS) entry which is preliminary data.</text>
</comment>
<reference evidence="11" key="1">
    <citation type="submission" date="2021-01" db="EMBL/GenBank/DDBJ databases">
        <authorList>
            <person name="Zahm M."/>
            <person name="Roques C."/>
            <person name="Cabau C."/>
            <person name="Klopp C."/>
            <person name="Donnadieu C."/>
            <person name="Jouanno E."/>
            <person name="Lampietro C."/>
            <person name="Louis A."/>
            <person name="Herpin A."/>
            <person name="Echchiki A."/>
            <person name="Berthelot C."/>
            <person name="Parey E."/>
            <person name="Roest-Crollius H."/>
            <person name="Braasch I."/>
            <person name="Postlethwait J."/>
            <person name="Bobe J."/>
            <person name="Montfort J."/>
            <person name="Bouchez O."/>
            <person name="Begum T."/>
            <person name="Mejri S."/>
            <person name="Adams A."/>
            <person name="Chen W.-J."/>
            <person name="Guiguen Y."/>
        </authorList>
    </citation>
    <scope>NUCLEOTIDE SEQUENCE</scope>
    <source>
        <strain evidence="11">YG-15Mar2019-1</strain>
        <tissue evidence="11">Brain</tissue>
    </source>
</reference>
<evidence type="ECO:0000256" key="10">
    <source>
        <dbReference type="SAM" id="Phobius"/>
    </source>
</evidence>
<keyword evidence="12" id="KW-1185">Reference proteome</keyword>
<evidence type="ECO:0000256" key="4">
    <source>
        <dbReference type="ARBA" id="ARBA00022692"/>
    </source>
</evidence>
<dbReference type="PANTHER" id="PTHR15352">
    <property type="entry name" value="LYMPHOID-RESTRICTED MEMBRANE PROTEIN, JAW1"/>
    <property type="match status" value="1"/>
</dbReference>
<evidence type="ECO:0000256" key="6">
    <source>
        <dbReference type="ARBA" id="ARBA00023054"/>
    </source>
</evidence>
<proteinExistence type="predicted"/>
<keyword evidence="3" id="KW-0963">Cytoplasm</keyword>
<evidence type="ECO:0000256" key="2">
    <source>
        <dbReference type="ARBA" id="ARBA00004496"/>
    </source>
</evidence>
<keyword evidence="7 10" id="KW-0472">Membrane</keyword>
<keyword evidence="5 10" id="KW-1133">Transmembrane helix</keyword>
<dbReference type="InterPro" id="IPR008677">
    <property type="entry name" value="MRVI1"/>
</dbReference>
<accession>A0A9D3T861</accession>
<evidence type="ECO:0000256" key="3">
    <source>
        <dbReference type="ARBA" id="ARBA00022490"/>
    </source>
</evidence>
<dbReference type="Pfam" id="PF05781">
    <property type="entry name" value="MRVI1"/>
    <property type="match status" value="1"/>
</dbReference>
<evidence type="ECO:0000313" key="11">
    <source>
        <dbReference type="EMBL" id="KAG7477638.1"/>
    </source>
</evidence>
<evidence type="ECO:0008006" key="13">
    <source>
        <dbReference type="Google" id="ProtNLM"/>
    </source>
</evidence>
<feature type="compositionally biased region" description="Acidic residues" evidence="9">
    <location>
        <begin position="19"/>
        <end position="29"/>
    </location>
</feature>
<dbReference type="Proteomes" id="UP001046870">
    <property type="component" value="Chromosome 5"/>
</dbReference>
<dbReference type="GO" id="GO:0016020">
    <property type="term" value="C:membrane"/>
    <property type="evidence" value="ECO:0007669"/>
    <property type="project" value="UniProtKB-SubCell"/>
</dbReference>
<keyword evidence="6 8" id="KW-0175">Coiled coil</keyword>
<feature type="compositionally biased region" description="Polar residues" evidence="9">
    <location>
        <begin position="258"/>
        <end position="281"/>
    </location>
</feature>
<feature type="region of interest" description="Disordered" evidence="9">
    <location>
        <begin position="1"/>
        <end position="31"/>
    </location>
</feature>
<name>A0A9D3T861_MEGAT</name>
<feature type="region of interest" description="Disordered" evidence="9">
    <location>
        <begin position="243"/>
        <end position="346"/>
    </location>
</feature>
<organism evidence="11 12">
    <name type="scientific">Megalops atlanticus</name>
    <name type="common">Tarpon</name>
    <name type="synonym">Clupea gigantea</name>
    <dbReference type="NCBI Taxonomy" id="7932"/>
    <lineage>
        <taxon>Eukaryota</taxon>
        <taxon>Metazoa</taxon>
        <taxon>Chordata</taxon>
        <taxon>Craniata</taxon>
        <taxon>Vertebrata</taxon>
        <taxon>Euteleostomi</taxon>
        <taxon>Actinopterygii</taxon>
        <taxon>Neopterygii</taxon>
        <taxon>Teleostei</taxon>
        <taxon>Elopiformes</taxon>
        <taxon>Megalopidae</taxon>
        <taxon>Megalops</taxon>
    </lineage>
</organism>
<dbReference type="EMBL" id="JAFDVH010000005">
    <property type="protein sequence ID" value="KAG7477638.1"/>
    <property type="molecule type" value="Genomic_DNA"/>
</dbReference>
<evidence type="ECO:0000256" key="9">
    <source>
        <dbReference type="SAM" id="MobiDB-lite"/>
    </source>
</evidence>
<dbReference type="AlphaFoldDB" id="A0A9D3T861"/>
<feature type="transmembrane region" description="Helical" evidence="10">
    <location>
        <begin position="370"/>
        <end position="392"/>
    </location>
</feature>
<keyword evidence="4 10" id="KW-0812">Transmembrane</keyword>
<comment type="subcellular location">
    <subcellularLocation>
        <location evidence="2">Cytoplasm</location>
    </subcellularLocation>
    <subcellularLocation>
        <location evidence="1">Membrane</location>
        <topology evidence="1">Single-pass membrane protein</topology>
    </subcellularLocation>
</comment>
<sequence length="401" mass="45078">MQPPAVEPKPSEYANILGDSEESEEEPSPEDLLAASWEDLSVLERLGLSSAKMTEDEVEDAFAQLALAFRCDQYTLKRRLLAEEHDRSVAEENLHLELERSKDTLQSLKVRCQDAARREILERLELSLESLGDMLESIVNAAEQLGAVHQEARVSHSVELMVAHVENLKRRHAKESSELEETRKLVQRSRGRLCSDSTDDGEMRHGILRQSSQQYLTRRRVSVTLISTPAQAGEQESKYIDSMKANGDNDSLGPPEGSTIQPDGSQHVASKEALSNPNTPQAPVEVISLPQAGHPVHSQEEGPTTLYLNSPDQDTVRRRRRSRAVVQEDSEEDKDSGADSERQYSDSDDFALDSHMTEQHPLASWMSQCYWITLWLLVMALSILVLLAVLLWRLRAPVVWL</sequence>